<sequence length="41" mass="4637">MHLHTGLHNHRIAQLYSGDAFSRVRLSWQPVLLTTPSGLLI</sequence>
<dbReference type="Proteomes" id="UP000011996">
    <property type="component" value="Unassembled WGS sequence"/>
</dbReference>
<dbReference type="AlphaFoldDB" id="M5RX95"/>
<evidence type="ECO:0000313" key="1">
    <source>
        <dbReference type="EMBL" id="EMI23920.1"/>
    </source>
</evidence>
<name>M5RX95_9BACT</name>
<protein>
    <submittedName>
        <fullName evidence="1">Uncharacterized protein</fullName>
    </submittedName>
</protein>
<accession>M5RX95</accession>
<proteinExistence type="predicted"/>
<dbReference type="EMBL" id="ANOF01000177">
    <property type="protein sequence ID" value="EMI23920.1"/>
    <property type="molecule type" value="Genomic_DNA"/>
</dbReference>
<reference evidence="1 2" key="1">
    <citation type="journal article" date="2013" name="Mar. Genomics">
        <title>Expression of sulfatases in Rhodopirellula baltica and the diversity of sulfatases in the genus Rhodopirellula.</title>
        <authorList>
            <person name="Wegner C.E."/>
            <person name="Richter-Heitmann T."/>
            <person name="Klindworth A."/>
            <person name="Klockow C."/>
            <person name="Richter M."/>
            <person name="Achstetter T."/>
            <person name="Glockner F.O."/>
            <person name="Harder J."/>
        </authorList>
    </citation>
    <scope>NUCLEOTIDE SEQUENCE [LARGE SCALE GENOMIC DNA]</scope>
    <source>
        <strain evidence="1 2">SH398</strain>
    </source>
</reference>
<evidence type="ECO:0000313" key="2">
    <source>
        <dbReference type="Proteomes" id="UP000011996"/>
    </source>
</evidence>
<dbReference type="PATRIC" id="fig|1263868.3.peg.5913"/>
<organism evidence="1 2">
    <name type="scientific">Rhodopirellula europaea SH398</name>
    <dbReference type="NCBI Taxonomy" id="1263868"/>
    <lineage>
        <taxon>Bacteria</taxon>
        <taxon>Pseudomonadati</taxon>
        <taxon>Planctomycetota</taxon>
        <taxon>Planctomycetia</taxon>
        <taxon>Pirellulales</taxon>
        <taxon>Pirellulaceae</taxon>
        <taxon>Rhodopirellula</taxon>
    </lineage>
</organism>
<comment type="caution">
    <text evidence="1">The sequence shown here is derived from an EMBL/GenBank/DDBJ whole genome shotgun (WGS) entry which is preliminary data.</text>
</comment>
<gene>
    <name evidence="1" type="ORF">RESH_05456</name>
</gene>
<dbReference type="STRING" id="1263868.RESH_05456"/>